<evidence type="ECO:0000313" key="1">
    <source>
        <dbReference type="EMBL" id="DAG03028.1"/>
    </source>
</evidence>
<sequence length="109" mass="12848">MNFKSLVAQLANRINQPHVIETYMRKVFASGVEWQKTQSPWISVKDRVPIPDIEAIDGNEYGSIDVLGVIQNSYGDYYCICRYWGYNKEYRWENGIAPDYWMPMPKFNK</sequence>
<reference evidence="1" key="1">
    <citation type="journal article" date="2021" name="Proc. Natl. Acad. Sci. U.S.A.">
        <title>A Catalog of Tens of Thousands of Viruses from Human Metagenomes Reveals Hidden Associations with Chronic Diseases.</title>
        <authorList>
            <person name="Tisza M.J."/>
            <person name="Buck C.B."/>
        </authorList>
    </citation>
    <scope>NUCLEOTIDE SEQUENCE</scope>
    <source>
        <strain evidence="1">Cttma3</strain>
    </source>
</reference>
<protein>
    <recommendedName>
        <fullName evidence="2">DUF551 domain-containing protein</fullName>
    </recommendedName>
</protein>
<dbReference type="EMBL" id="BK016222">
    <property type="protein sequence ID" value="DAG03028.1"/>
    <property type="molecule type" value="Genomic_DNA"/>
</dbReference>
<accession>A0A8S5V8I2</accession>
<organism evidence="1">
    <name type="scientific">Siphoviridae sp. cttma3</name>
    <dbReference type="NCBI Taxonomy" id="2825708"/>
    <lineage>
        <taxon>Viruses</taxon>
        <taxon>Duplodnaviria</taxon>
        <taxon>Heunggongvirae</taxon>
        <taxon>Uroviricota</taxon>
        <taxon>Caudoviricetes</taxon>
    </lineage>
</organism>
<name>A0A8S5V8I2_9CAUD</name>
<evidence type="ECO:0008006" key="2">
    <source>
        <dbReference type="Google" id="ProtNLM"/>
    </source>
</evidence>
<proteinExistence type="predicted"/>